<dbReference type="AlphaFoldDB" id="A0A8H7BPJ4"/>
<dbReference type="Pfam" id="PF23276">
    <property type="entry name" value="TPR_24"/>
    <property type="match status" value="1"/>
</dbReference>
<feature type="repeat" description="PPR" evidence="3">
    <location>
        <begin position="824"/>
        <end position="858"/>
    </location>
</feature>
<dbReference type="InterPro" id="IPR057027">
    <property type="entry name" value="TPR_mt"/>
</dbReference>
<gene>
    <name evidence="6" type="ORF">EC973_007327</name>
</gene>
<dbReference type="PANTHER" id="PTHR46128:SF329">
    <property type="entry name" value="MITOCHONDRIAL GROUP I INTRON SPLICING FACTOR DMR1"/>
    <property type="match status" value="1"/>
</dbReference>
<dbReference type="PROSITE" id="PS51375">
    <property type="entry name" value="PPR"/>
    <property type="match status" value="5"/>
</dbReference>
<dbReference type="Pfam" id="PF13041">
    <property type="entry name" value="PPR_2"/>
    <property type="match status" value="1"/>
</dbReference>
<feature type="repeat" description="PPR" evidence="3">
    <location>
        <begin position="409"/>
        <end position="443"/>
    </location>
</feature>
<dbReference type="Pfam" id="PF01535">
    <property type="entry name" value="PPR"/>
    <property type="match status" value="4"/>
</dbReference>
<dbReference type="SUPFAM" id="SSF81901">
    <property type="entry name" value="HCP-like"/>
    <property type="match status" value="2"/>
</dbReference>
<protein>
    <recommendedName>
        <fullName evidence="5">Pentatricopeptide repeat-containing protein-mitochondrial domain-containing protein</fullName>
    </recommendedName>
</protein>
<evidence type="ECO:0000256" key="3">
    <source>
        <dbReference type="PROSITE-ProRule" id="PRU00708"/>
    </source>
</evidence>
<dbReference type="Gene3D" id="1.25.40.10">
    <property type="entry name" value="Tetratricopeptide repeat domain"/>
    <property type="match status" value="6"/>
</dbReference>
<dbReference type="EMBL" id="JABAYA010000052">
    <property type="protein sequence ID" value="KAF7727669.1"/>
    <property type="molecule type" value="Genomic_DNA"/>
</dbReference>
<dbReference type="NCBIfam" id="TIGR00756">
    <property type="entry name" value="PPR"/>
    <property type="match status" value="4"/>
</dbReference>
<comment type="similarity">
    <text evidence="1">Belongs to the PPR family. P subfamily.</text>
</comment>
<feature type="repeat" description="PPR" evidence="3">
    <location>
        <begin position="1077"/>
        <end position="1111"/>
    </location>
</feature>
<proteinExistence type="inferred from homology"/>
<dbReference type="Proteomes" id="UP000605846">
    <property type="component" value="Unassembled WGS sequence"/>
</dbReference>
<accession>A0A8H7BPJ4</accession>
<feature type="region of interest" description="Disordered" evidence="4">
    <location>
        <begin position="60"/>
        <end position="98"/>
    </location>
</feature>
<organism evidence="6 7">
    <name type="scientific">Apophysomyces ossiformis</name>
    <dbReference type="NCBI Taxonomy" id="679940"/>
    <lineage>
        <taxon>Eukaryota</taxon>
        <taxon>Fungi</taxon>
        <taxon>Fungi incertae sedis</taxon>
        <taxon>Mucoromycota</taxon>
        <taxon>Mucoromycotina</taxon>
        <taxon>Mucoromycetes</taxon>
        <taxon>Mucorales</taxon>
        <taxon>Mucorineae</taxon>
        <taxon>Mucoraceae</taxon>
        <taxon>Apophysomyces</taxon>
    </lineage>
</organism>
<dbReference type="Pfam" id="PF13812">
    <property type="entry name" value="PPR_3"/>
    <property type="match status" value="1"/>
</dbReference>
<feature type="domain" description="Pentatricopeptide repeat-containing protein-mitochondrial" evidence="5">
    <location>
        <begin position="925"/>
        <end position="1031"/>
    </location>
</feature>
<dbReference type="InterPro" id="IPR002885">
    <property type="entry name" value="PPR_rpt"/>
</dbReference>
<evidence type="ECO:0000256" key="4">
    <source>
        <dbReference type="SAM" id="MobiDB-lite"/>
    </source>
</evidence>
<dbReference type="InterPro" id="IPR050872">
    <property type="entry name" value="PPR_P_subfamily"/>
</dbReference>
<reference evidence="6" key="1">
    <citation type="submission" date="2020-01" db="EMBL/GenBank/DDBJ databases">
        <title>Genome Sequencing of Three Apophysomyces-Like Fungal Strains Confirms a Novel Fungal Genus in the Mucoromycota with divergent Burkholderia-like Endosymbiotic Bacteria.</title>
        <authorList>
            <person name="Stajich J.E."/>
            <person name="Macias A.M."/>
            <person name="Carter-House D."/>
            <person name="Lovett B."/>
            <person name="Kasson L.R."/>
            <person name="Berry K."/>
            <person name="Grigoriev I."/>
            <person name="Chang Y."/>
            <person name="Spatafora J."/>
            <person name="Kasson M.T."/>
        </authorList>
    </citation>
    <scope>NUCLEOTIDE SEQUENCE</scope>
    <source>
        <strain evidence="6">NRRL A-21654</strain>
    </source>
</reference>
<comment type="caution">
    <text evidence="6">The sequence shown here is derived from an EMBL/GenBank/DDBJ whole genome shotgun (WGS) entry which is preliminary data.</text>
</comment>
<evidence type="ECO:0000256" key="1">
    <source>
        <dbReference type="ARBA" id="ARBA00007626"/>
    </source>
</evidence>
<evidence type="ECO:0000313" key="7">
    <source>
        <dbReference type="Proteomes" id="UP000605846"/>
    </source>
</evidence>
<keyword evidence="7" id="KW-1185">Reference proteome</keyword>
<dbReference type="InterPro" id="IPR011990">
    <property type="entry name" value="TPR-like_helical_dom_sf"/>
</dbReference>
<dbReference type="OrthoDB" id="411857at2759"/>
<evidence type="ECO:0000259" key="5">
    <source>
        <dbReference type="Pfam" id="PF23276"/>
    </source>
</evidence>
<feature type="repeat" description="PPR" evidence="3">
    <location>
        <begin position="968"/>
        <end position="1003"/>
    </location>
</feature>
<sequence length="1126" mass="127012">MYGVKGTSTFVNTVARQSVISKQLTVAHAPKSSAYLTSLQPRNVSAGKLSYTTGRAYTQNYQSQHQQQQDQVDPSQKYPLGSFKSSNRRWPLSKLPKPPQARFNHAVSLSEASIPRIESHKDIDARIIEAARASNPKAVVEEFVAGRRSGAAFSAQTYEAVMEAYETLCKDNGSVTSMLKAYDHMLENGITPTSHMYARLIRSLCERESEVNRNVQILRRKMARSGENIPTLGELQGENNLEKAVAFFDKAVQEKLTEDFDVSVYNKLLRGLSIRGNTQDGLYIYEQLEQARNAKPNAMTFAMLMNMFGKAGDMEAVDECFKEYKQVRRVLPHHDASFVYNAFVYAQIDAGYHTRALEFLENDMANDKVAVTIGPYNKLIRTWCQEDKLDTVTNLVERLKTDANLPKPNASTYGILLSAYSRTNELNKAAEAYKTMVQYGLTKEQAGYIVNYMNACVAGEKPDVAFAVAKEICDHGLEVDAATCRAIVLGYNNLGQPQRAVDAYTTLLTTKAKGKYIKSTSAMMDVGSDLVEKVGDLRLALSVLRVMWNYSAPPTYDNTQTLFKLYSQTRQHSESWAEFTKDLPPDAYKLLYDAAFKSLDSVSGFRDRVFLLLEDMRSLGQQPTASLYVRILTRFKKNRDNESVERWTREFDGDAFVGEQTASLGEATNKITADSEIQSGKIIDAAIKRDFQESVRILQTMVQNGSIPSPGAIRDTITEATKHGDLQVAKEIYDLAIEPLTRLEKNIRRRALNSVYNTMLIAYARKNDLEMTNEFYEKIRQLNMAPEADAYASLLSVRAKVATDVSEDALAIYEEAKQHKVRPTLYFYNMVISQLSKCRKIEHVLRLFEEMKDAGITPNSITYGSVISACVRCSSEKRANRYFQDMIAEPNYQPRIGAYNTMMQFYLQKHQNREKALSYYQLSKDYNLKPSGHTYKLLIEAYANIPPYDMVAAHKLLTEMKRHDVQPGPSHYATLIHSYGSLHRDVTSAIAVYNEMKKAGIEADDTVYQAVLGTYIENNDMKSAEELYNEMLQRRPSSAYIENLLIQGYGSKGDLKKAEEIFGRMTDNKKHGGTVREPSTYEAMVKVYVENKQLDKANQIIAMMRSRDFPVKVVDGVATLVTGTTN</sequence>
<evidence type="ECO:0000256" key="2">
    <source>
        <dbReference type="ARBA" id="ARBA00022737"/>
    </source>
</evidence>
<dbReference type="PANTHER" id="PTHR46128">
    <property type="entry name" value="MITOCHONDRIAL GROUP I INTRON SPLICING FACTOR CCM1"/>
    <property type="match status" value="1"/>
</dbReference>
<keyword evidence="2" id="KW-0677">Repeat</keyword>
<evidence type="ECO:0000313" key="6">
    <source>
        <dbReference type="EMBL" id="KAF7727669.1"/>
    </source>
</evidence>
<feature type="compositionally biased region" description="Low complexity" evidence="4">
    <location>
        <begin position="60"/>
        <end position="76"/>
    </location>
</feature>
<feature type="repeat" description="PPR" evidence="3">
    <location>
        <begin position="752"/>
        <end position="786"/>
    </location>
</feature>
<name>A0A8H7BPJ4_9FUNG</name>